<gene>
    <name evidence="1" type="ORF">CIRG_06862</name>
</gene>
<evidence type="ECO:0000313" key="1">
    <source>
        <dbReference type="EMBL" id="KMP07181.1"/>
    </source>
</evidence>
<dbReference type="Proteomes" id="UP000054565">
    <property type="component" value="Unassembled WGS sequence"/>
</dbReference>
<dbReference type="EMBL" id="DS028097">
    <property type="protein sequence ID" value="KMP07181.1"/>
    <property type="molecule type" value="Genomic_DNA"/>
</dbReference>
<accession>A0A0J6YEU8</accession>
<proteinExistence type="predicted"/>
<name>A0A0J6YEU8_COCIT</name>
<sequence length="67" mass="7216">MGCYAGVDRLKISALRKKAPSDDSHPTHGQLSTRGKFFVELRLAKIGKSRRSGLPSIPQALTANPAL</sequence>
<reference evidence="2" key="1">
    <citation type="journal article" date="2010" name="Genome Res.">
        <title>Population genomic sequencing of Coccidioides fungi reveals recent hybridization and transposon control.</title>
        <authorList>
            <person name="Neafsey D.E."/>
            <person name="Barker B.M."/>
            <person name="Sharpton T.J."/>
            <person name="Stajich J.E."/>
            <person name="Park D.J."/>
            <person name="Whiston E."/>
            <person name="Hung C.-Y."/>
            <person name="McMahan C."/>
            <person name="White J."/>
            <person name="Sykes S."/>
            <person name="Heiman D."/>
            <person name="Young S."/>
            <person name="Zeng Q."/>
            <person name="Abouelleil A."/>
            <person name="Aftuck L."/>
            <person name="Bessette D."/>
            <person name="Brown A."/>
            <person name="FitzGerald M."/>
            <person name="Lui A."/>
            <person name="Macdonald J.P."/>
            <person name="Priest M."/>
            <person name="Orbach M.J."/>
            <person name="Galgiani J.N."/>
            <person name="Kirkland T.N."/>
            <person name="Cole G.T."/>
            <person name="Birren B.W."/>
            <person name="Henn M.R."/>
            <person name="Taylor J.W."/>
            <person name="Rounsley S.D."/>
        </authorList>
    </citation>
    <scope>NUCLEOTIDE SEQUENCE [LARGE SCALE GENOMIC DNA]</scope>
    <source>
        <strain evidence="2">RMSCC 2394</strain>
    </source>
</reference>
<evidence type="ECO:0000313" key="2">
    <source>
        <dbReference type="Proteomes" id="UP000054565"/>
    </source>
</evidence>
<organism evidence="1 2">
    <name type="scientific">Coccidioides immitis RMSCC 2394</name>
    <dbReference type="NCBI Taxonomy" id="404692"/>
    <lineage>
        <taxon>Eukaryota</taxon>
        <taxon>Fungi</taxon>
        <taxon>Dikarya</taxon>
        <taxon>Ascomycota</taxon>
        <taxon>Pezizomycotina</taxon>
        <taxon>Eurotiomycetes</taxon>
        <taxon>Eurotiomycetidae</taxon>
        <taxon>Onygenales</taxon>
        <taxon>Onygenaceae</taxon>
        <taxon>Coccidioides</taxon>
    </lineage>
</organism>
<dbReference type="AlphaFoldDB" id="A0A0J6YEU8"/>
<protein>
    <submittedName>
        <fullName evidence="1">Uncharacterized protein</fullName>
    </submittedName>
</protein>